<evidence type="ECO:0000256" key="2">
    <source>
        <dbReference type="ARBA" id="ARBA00001966"/>
    </source>
</evidence>
<evidence type="ECO:0000259" key="6">
    <source>
        <dbReference type="Pfam" id="PF03358"/>
    </source>
</evidence>
<evidence type="ECO:0000256" key="1">
    <source>
        <dbReference type="ARBA" id="ARBA00001917"/>
    </source>
</evidence>
<comment type="similarity">
    <text evidence="5">Belongs to the SsuE family. Isf subfamily.</text>
</comment>
<comment type="cofactor">
    <cofactor evidence="2">
        <name>[4Fe-4S] cluster</name>
        <dbReference type="ChEBI" id="CHEBI:49883"/>
    </cofactor>
</comment>
<name>A0A0E3Q2L6_9EURY</name>
<dbReference type="HOGENOM" id="CLU_050993_3_3_2"/>
<dbReference type="KEGG" id="mvc:MSVAZ_0361"/>
<evidence type="ECO:0000313" key="7">
    <source>
        <dbReference type="EMBL" id="AKB42630.1"/>
    </source>
</evidence>
<dbReference type="PATRIC" id="fig|1434123.4.peg.378"/>
<dbReference type="PANTHER" id="PTHR43278">
    <property type="entry name" value="NAD(P)H-DEPENDENT FMN-CONTAINING OXIDOREDUCTASE YWQN-RELATED"/>
    <property type="match status" value="1"/>
</dbReference>
<comment type="cofactor">
    <cofactor evidence="1">
        <name>FMN</name>
        <dbReference type="ChEBI" id="CHEBI:58210"/>
    </cofactor>
</comment>
<accession>A0A0E3Q2L6</accession>
<dbReference type="InterPro" id="IPR005025">
    <property type="entry name" value="FMN_Rdtase-like_dom"/>
</dbReference>
<proteinExistence type="inferred from homology"/>
<dbReference type="PANTHER" id="PTHR43278:SF4">
    <property type="entry name" value="NAD(P)H-DEPENDENT FMN-CONTAINING OXIDOREDUCTASE YWQN-RELATED"/>
    <property type="match status" value="1"/>
</dbReference>
<dbReference type="SUPFAM" id="SSF52218">
    <property type="entry name" value="Flavoproteins"/>
    <property type="match status" value="1"/>
</dbReference>
<keyword evidence="4" id="KW-0288">FMN</keyword>
<evidence type="ECO:0000313" key="8">
    <source>
        <dbReference type="Proteomes" id="UP000033096"/>
    </source>
</evidence>
<dbReference type="InterPro" id="IPR029039">
    <property type="entry name" value="Flavoprotein-like_sf"/>
</dbReference>
<dbReference type="Pfam" id="PF03358">
    <property type="entry name" value="FMN_red"/>
    <property type="match status" value="1"/>
</dbReference>
<dbReference type="AlphaFoldDB" id="A0A0E3Q2L6"/>
<dbReference type="InterPro" id="IPR051796">
    <property type="entry name" value="ISF_SsuE-like"/>
</dbReference>
<dbReference type="STRING" id="1434123.MSVAZ_0361"/>
<dbReference type="Gene3D" id="3.40.50.360">
    <property type="match status" value="1"/>
</dbReference>
<keyword evidence="3" id="KW-0285">Flavoprotein</keyword>
<dbReference type="Proteomes" id="UP000033096">
    <property type="component" value="Chromosome"/>
</dbReference>
<feature type="domain" description="NADPH-dependent FMN reductase-like" evidence="6">
    <location>
        <begin position="36"/>
        <end position="192"/>
    </location>
</feature>
<keyword evidence="8" id="KW-1185">Reference proteome</keyword>
<dbReference type="EMBL" id="CP009520">
    <property type="protein sequence ID" value="AKB42630.1"/>
    <property type="molecule type" value="Genomic_DNA"/>
</dbReference>
<gene>
    <name evidence="7" type="ORF">MSVAZ_0361</name>
</gene>
<sequence>MKNITIYDSITIKNKNHWKQNRELKKIKNAIGGIRVKVLLVNGSPHEKGCTYTALSEVAKTLNEEEIDTEIFWIGKKPLTGCTACKSCAKTGLCAFNDRVNDFLNIAKDADGFIFGSPVHYAAAGGAITSFMDCVFYADLQGGRQSFYLKPAAAVVSARRAGTTATLDQLNKYFTISEMPIVSSRYWNMVHGAKPENVKKDLEGLQIMRVLARNMAWFLKCKEAGMKAGVQLPMKEKSIYTNFIRE</sequence>
<organism evidence="7 8">
    <name type="scientific">Methanosarcina vacuolata Z-761</name>
    <dbReference type="NCBI Taxonomy" id="1434123"/>
    <lineage>
        <taxon>Archaea</taxon>
        <taxon>Methanobacteriati</taxon>
        <taxon>Methanobacteriota</taxon>
        <taxon>Stenosarchaea group</taxon>
        <taxon>Methanomicrobia</taxon>
        <taxon>Methanosarcinales</taxon>
        <taxon>Methanosarcinaceae</taxon>
        <taxon>Methanosarcina</taxon>
    </lineage>
</organism>
<evidence type="ECO:0000256" key="4">
    <source>
        <dbReference type="ARBA" id="ARBA00022643"/>
    </source>
</evidence>
<reference evidence="7 8" key="1">
    <citation type="submission" date="2014-07" db="EMBL/GenBank/DDBJ databases">
        <title>Methanogenic archaea and the global carbon cycle.</title>
        <authorList>
            <person name="Henriksen J.R."/>
            <person name="Luke J."/>
            <person name="Reinhart S."/>
            <person name="Benedict M.N."/>
            <person name="Youngblut N.D."/>
            <person name="Metcalf M.E."/>
            <person name="Whitaker R.J."/>
            <person name="Metcalf W.W."/>
        </authorList>
    </citation>
    <scope>NUCLEOTIDE SEQUENCE [LARGE SCALE GENOMIC DNA]</scope>
    <source>
        <strain evidence="7 8">Z-761</strain>
    </source>
</reference>
<protein>
    <submittedName>
        <fullName evidence="7">Iron-sulfur flavoprotein</fullName>
    </submittedName>
</protein>
<evidence type="ECO:0000256" key="5">
    <source>
        <dbReference type="ARBA" id="ARBA00038292"/>
    </source>
</evidence>
<evidence type="ECO:0000256" key="3">
    <source>
        <dbReference type="ARBA" id="ARBA00022630"/>
    </source>
</evidence>
<dbReference type="GO" id="GO:0016491">
    <property type="term" value="F:oxidoreductase activity"/>
    <property type="evidence" value="ECO:0007669"/>
    <property type="project" value="InterPro"/>
</dbReference>